<dbReference type="AlphaFoldDB" id="A0A5B8KSS8"/>
<name>A0A5B8KSS8_9ENTR</name>
<protein>
    <submittedName>
        <fullName evidence="1">Uncharacterized protein</fullName>
    </submittedName>
</protein>
<proteinExistence type="predicted"/>
<geneLocation type="plasmid" evidence="1">
    <name>p16005813A</name>
</geneLocation>
<dbReference type="EMBL" id="MK036891">
    <property type="protein sequence ID" value="QDY98173.1"/>
    <property type="molecule type" value="Genomic_DNA"/>
</dbReference>
<keyword evidence="1" id="KW-0614">Plasmid</keyword>
<organism evidence="1">
    <name type="scientific">Leclercia adecarboxylata</name>
    <dbReference type="NCBI Taxonomy" id="83655"/>
    <lineage>
        <taxon>Bacteria</taxon>
        <taxon>Pseudomonadati</taxon>
        <taxon>Pseudomonadota</taxon>
        <taxon>Gammaproteobacteria</taxon>
        <taxon>Enterobacterales</taxon>
        <taxon>Enterobacteriaceae</taxon>
        <taxon>Leclercia</taxon>
    </lineage>
</organism>
<reference evidence="1" key="1">
    <citation type="submission" date="2018-10" db="EMBL/GenBank/DDBJ databases">
        <authorList>
            <person name="Zhou D."/>
            <person name="Yin Z."/>
            <person name="Feng J."/>
        </authorList>
    </citation>
    <scope>NUCLEOTIDE SEQUENCE</scope>
    <source>
        <strain evidence="1">16005813</strain>
        <plasmid evidence="1">p16005813A</plasmid>
    </source>
</reference>
<evidence type="ECO:0000313" key="1">
    <source>
        <dbReference type="EMBL" id="QDY98173.1"/>
    </source>
</evidence>
<accession>A0A5B8KSS8</accession>
<sequence length="102" mass="11743">MGAIKKIIENNDITTSHLEVIALLTHPDIDFLQLEYVLVIDEYDDPIEISNDTMADAYKTGYLQNPKNPDHLIYDYDNYVFPTFIITDFYIEKVIGGKNAKL</sequence>